<comment type="pathway">
    <text evidence="4">Amino-acid biosynthesis; L-histidine biosynthesis; L-histidine from 5-phospho-alpha-D-ribose 1-diphosphate: step 2/9.</text>
</comment>
<dbReference type="SUPFAM" id="SSF101386">
    <property type="entry name" value="all-alpha NTP pyrophosphatases"/>
    <property type="match status" value="1"/>
</dbReference>
<evidence type="ECO:0000256" key="12">
    <source>
        <dbReference type="ARBA" id="ARBA00023268"/>
    </source>
</evidence>
<evidence type="ECO:0000256" key="7">
    <source>
        <dbReference type="ARBA" id="ARBA00022605"/>
    </source>
</evidence>
<dbReference type="Pfam" id="PF01502">
    <property type="entry name" value="PRA-CH"/>
    <property type="match status" value="1"/>
</dbReference>
<keyword evidence="9" id="KW-0378">Hydrolase</keyword>
<accession>I0YWL7</accession>
<dbReference type="HAMAP" id="MF_01019">
    <property type="entry name" value="HisIE"/>
    <property type="match status" value="1"/>
</dbReference>
<reference evidence="14 15" key="1">
    <citation type="journal article" date="2012" name="Genome Biol.">
        <title>The genome of the polar eukaryotic microalga coccomyxa subellipsoidea reveals traits of cold adaptation.</title>
        <authorList>
            <person name="Blanc G."/>
            <person name="Agarkova I."/>
            <person name="Grimwood J."/>
            <person name="Kuo A."/>
            <person name="Brueggeman A."/>
            <person name="Dunigan D."/>
            <person name="Gurnon J."/>
            <person name="Ladunga I."/>
            <person name="Lindquist E."/>
            <person name="Lucas S."/>
            <person name="Pangilinan J."/>
            <person name="Proschold T."/>
            <person name="Salamov A."/>
            <person name="Schmutz J."/>
            <person name="Weeks D."/>
            <person name="Yamada T."/>
            <person name="Claverie J.M."/>
            <person name="Grigoriev I."/>
            <person name="Van Etten J."/>
            <person name="Lomsadze A."/>
            <person name="Borodovsky M."/>
        </authorList>
    </citation>
    <scope>NUCLEOTIDE SEQUENCE [LARGE SCALE GENOMIC DNA]</scope>
    <source>
        <strain evidence="14 15">C-169</strain>
    </source>
</reference>
<keyword evidence="11" id="KW-0368">Histidine biosynthesis</keyword>
<dbReference type="AlphaFoldDB" id="I0YWL7"/>
<keyword evidence="7" id="KW-0028">Amino-acid biosynthesis</keyword>
<dbReference type="Pfam" id="PF01503">
    <property type="entry name" value="PRA-PH"/>
    <property type="match status" value="1"/>
</dbReference>
<protein>
    <submittedName>
        <fullName evidence="14">PRA-CH-domain-containing protein</fullName>
    </submittedName>
</protein>
<organism evidence="14 15">
    <name type="scientific">Coccomyxa subellipsoidea (strain C-169)</name>
    <name type="common">Green microalga</name>
    <dbReference type="NCBI Taxonomy" id="574566"/>
    <lineage>
        <taxon>Eukaryota</taxon>
        <taxon>Viridiplantae</taxon>
        <taxon>Chlorophyta</taxon>
        <taxon>core chlorophytes</taxon>
        <taxon>Trebouxiophyceae</taxon>
        <taxon>Trebouxiophyceae incertae sedis</taxon>
        <taxon>Coccomyxaceae</taxon>
        <taxon>Coccomyxa</taxon>
        <taxon>Coccomyxa subellipsoidea</taxon>
    </lineage>
</organism>
<comment type="catalytic activity">
    <reaction evidence="1">
        <text>1-(5-phospho-beta-D-ribosyl)-5'-AMP + H2O = 1-(5-phospho-beta-D-ribosyl)-5-[(5-phospho-beta-D-ribosylamino)methylideneamino]imidazole-4-carboxamide</text>
        <dbReference type="Rhea" id="RHEA:20049"/>
        <dbReference type="ChEBI" id="CHEBI:15377"/>
        <dbReference type="ChEBI" id="CHEBI:58435"/>
        <dbReference type="ChEBI" id="CHEBI:59457"/>
        <dbReference type="EC" id="3.5.4.19"/>
    </reaction>
</comment>
<dbReference type="UniPathway" id="UPA00031">
    <property type="reaction ID" value="UER00007"/>
</dbReference>
<dbReference type="Proteomes" id="UP000007264">
    <property type="component" value="Unassembled WGS sequence"/>
</dbReference>
<comment type="similarity">
    <text evidence="6">In the N-terminal section; belongs to the PRA-CH family.</text>
</comment>
<evidence type="ECO:0000256" key="8">
    <source>
        <dbReference type="ARBA" id="ARBA00022741"/>
    </source>
</evidence>
<comment type="similarity">
    <text evidence="5">In the C-terminal section; belongs to the PRA-PH family.</text>
</comment>
<sequence length="235" mass="25523">MTSFLDSLKWNFDGLVAVIVQHVDTGEVLMQAFADRAAVSETLQTRLATFYSRSRRERWCKGETSGHFIHVTSVHPDCDRDSIIYMGDPIGPACHTGSPSCWFSAVGIDSDGGVSEVRNNKSRDEAPLSTLLALERTIQQRRAEAGSGAKSSWTAKLLANPELLCSKVREEAGELCQTLEANEGSERAASEAADLLYHSLVLLNVQGVPVSDVLKVLRGRFGVSGVSEKASRTPK</sequence>
<dbReference type="PANTHER" id="PTHR42945:SF1">
    <property type="entry name" value="HISTIDINE BIOSYNTHESIS BIFUNCTIONAL PROTEIN HIS7"/>
    <property type="match status" value="1"/>
</dbReference>
<dbReference type="OrthoDB" id="1703565at2759"/>
<evidence type="ECO:0000256" key="10">
    <source>
        <dbReference type="ARBA" id="ARBA00022840"/>
    </source>
</evidence>
<keyword evidence="8" id="KW-0547">Nucleotide-binding</keyword>
<dbReference type="InterPro" id="IPR008179">
    <property type="entry name" value="HisE"/>
</dbReference>
<comment type="caution">
    <text evidence="14">The sequence shown here is derived from an EMBL/GenBank/DDBJ whole genome shotgun (WGS) entry which is preliminary data.</text>
</comment>
<dbReference type="GeneID" id="17040923"/>
<evidence type="ECO:0000313" key="15">
    <source>
        <dbReference type="Proteomes" id="UP000007264"/>
    </source>
</evidence>
<dbReference type="SUPFAM" id="SSF141734">
    <property type="entry name" value="HisI-like"/>
    <property type="match status" value="1"/>
</dbReference>
<evidence type="ECO:0000256" key="2">
    <source>
        <dbReference type="ARBA" id="ARBA00001460"/>
    </source>
</evidence>
<dbReference type="Gene3D" id="1.10.287.1080">
    <property type="entry name" value="MazG-like"/>
    <property type="match status" value="1"/>
</dbReference>
<feature type="domain" description="Phosphoribosyl-AMP cyclohydrolase" evidence="13">
    <location>
        <begin position="30"/>
        <end position="103"/>
    </location>
</feature>
<evidence type="ECO:0000256" key="5">
    <source>
        <dbReference type="ARBA" id="ARBA00007731"/>
    </source>
</evidence>
<dbReference type="FunFam" id="3.10.20.810:FF:000001">
    <property type="entry name" value="Histidine biosynthesis bifunctional protein HisIE"/>
    <property type="match status" value="1"/>
</dbReference>
<dbReference type="PANTHER" id="PTHR42945">
    <property type="entry name" value="HISTIDINE BIOSYNTHESIS BIFUNCTIONAL PROTEIN"/>
    <property type="match status" value="1"/>
</dbReference>
<dbReference type="InterPro" id="IPR002496">
    <property type="entry name" value="PRib_AMP_CycHydrolase_dom"/>
</dbReference>
<dbReference type="InterPro" id="IPR023019">
    <property type="entry name" value="His_synth_HisIE"/>
</dbReference>
<dbReference type="InterPro" id="IPR021130">
    <property type="entry name" value="PRib-ATP_PPHydrolase-like"/>
</dbReference>
<dbReference type="eggNOG" id="KOG4311">
    <property type="taxonomic scope" value="Eukaryota"/>
</dbReference>
<evidence type="ECO:0000256" key="1">
    <source>
        <dbReference type="ARBA" id="ARBA00000024"/>
    </source>
</evidence>
<comment type="pathway">
    <text evidence="3">Amino-acid biosynthesis; L-histidine biosynthesis; L-histidine from 5-phospho-alpha-D-ribose 1-diphosphate: step 3/9.</text>
</comment>
<comment type="catalytic activity">
    <reaction evidence="2">
        <text>1-(5-phospho-beta-D-ribosyl)-ATP + H2O = 1-(5-phospho-beta-D-ribosyl)-5'-AMP + diphosphate + H(+)</text>
        <dbReference type="Rhea" id="RHEA:22828"/>
        <dbReference type="ChEBI" id="CHEBI:15377"/>
        <dbReference type="ChEBI" id="CHEBI:15378"/>
        <dbReference type="ChEBI" id="CHEBI:33019"/>
        <dbReference type="ChEBI" id="CHEBI:59457"/>
        <dbReference type="ChEBI" id="CHEBI:73183"/>
        <dbReference type="EC" id="3.6.1.31"/>
    </reaction>
</comment>
<dbReference type="CDD" id="cd11534">
    <property type="entry name" value="NTP-PPase_HisIE_like"/>
    <property type="match status" value="1"/>
</dbReference>
<dbReference type="RefSeq" id="XP_005647330.1">
    <property type="nucleotide sequence ID" value="XM_005647273.1"/>
</dbReference>
<dbReference type="KEGG" id="csl:COCSUDRAFT_36850"/>
<gene>
    <name evidence="14" type="ORF">COCSUDRAFT_36850</name>
</gene>
<dbReference type="InterPro" id="IPR038019">
    <property type="entry name" value="PRib_AMP_CycHydrolase_sf"/>
</dbReference>
<evidence type="ECO:0000313" key="14">
    <source>
        <dbReference type="EMBL" id="EIE22786.1"/>
    </source>
</evidence>
<name>I0YWL7_COCSC</name>
<proteinExistence type="inferred from homology"/>
<evidence type="ECO:0000256" key="6">
    <source>
        <dbReference type="ARBA" id="ARBA00008299"/>
    </source>
</evidence>
<dbReference type="GO" id="GO:0004636">
    <property type="term" value="F:phosphoribosyl-ATP diphosphatase activity"/>
    <property type="evidence" value="ECO:0007669"/>
    <property type="project" value="UniProtKB-EC"/>
</dbReference>
<evidence type="ECO:0000256" key="4">
    <source>
        <dbReference type="ARBA" id="ARBA00005204"/>
    </source>
</evidence>
<dbReference type="EMBL" id="AGSI01000009">
    <property type="protein sequence ID" value="EIE22786.1"/>
    <property type="molecule type" value="Genomic_DNA"/>
</dbReference>
<evidence type="ECO:0000259" key="13">
    <source>
        <dbReference type="Pfam" id="PF01502"/>
    </source>
</evidence>
<keyword evidence="10" id="KW-0067">ATP-binding</keyword>
<dbReference type="NCBIfam" id="NF000768">
    <property type="entry name" value="PRK00051.1"/>
    <property type="match status" value="1"/>
</dbReference>
<dbReference type="GO" id="GO:0000105">
    <property type="term" value="P:L-histidine biosynthetic process"/>
    <property type="evidence" value="ECO:0007669"/>
    <property type="project" value="UniProtKB-UniPathway"/>
</dbReference>
<evidence type="ECO:0000256" key="11">
    <source>
        <dbReference type="ARBA" id="ARBA00023102"/>
    </source>
</evidence>
<dbReference type="GO" id="GO:0005524">
    <property type="term" value="F:ATP binding"/>
    <property type="evidence" value="ECO:0007669"/>
    <property type="project" value="UniProtKB-KW"/>
</dbReference>
<keyword evidence="15" id="KW-1185">Reference proteome</keyword>
<dbReference type="NCBIfam" id="TIGR03188">
    <property type="entry name" value="histidine_hisI"/>
    <property type="match status" value="1"/>
</dbReference>
<evidence type="ECO:0000256" key="9">
    <source>
        <dbReference type="ARBA" id="ARBA00022801"/>
    </source>
</evidence>
<evidence type="ECO:0000256" key="3">
    <source>
        <dbReference type="ARBA" id="ARBA00005169"/>
    </source>
</evidence>
<keyword evidence="12" id="KW-0511">Multifunctional enzyme</keyword>
<dbReference type="GO" id="GO:0004635">
    <property type="term" value="F:phosphoribosyl-AMP cyclohydrolase activity"/>
    <property type="evidence" value="ECO:0007669"/>
    <property type="project" value="UniProtKB-EC"/>
</dbReference>
<dbReference type="STRING" id="574566.I0YWL7"/>
<dbReference type="Gene3D" id="3.10.20.810">
    <property type="entry name" value="Phosphoribosyl-AMP cyclohydrolase"/>
    <property type="match status" value="1"/>
</dbReference>